<evidence type="ECO:0000313" key="2">
    <source>
        <dbReference type="Proteomes" id="UP001055072"/>
    </source>
</evidence>
<dbReference type="EMBL" id="MU274907">
    <property type="protein sequence ID" value="KAI0090679.1"/>
    <property type="molecule type" value="Genomic_DNA"/>
</dbReference>
<dbReference type="Proteomes" id="UP001055072">
    <property type="component" value="Unassembled WGS sequence"/>
</dbReference>
<sequence>MLNHLLQLQAQQTGPASFQWVFSLEVGPHNQPQWVACAYVRDKEYGRGRGRTKGDAKERAAAVAYQRIFAEMGNMMNAQTPTAHSQTMPYTVYNPRPAYYSGATPAYPSQSGQPE</sequence>
<protein>
    <submittedName>
        <fullName evidence="1">Uncharacterized protein</fullName>
    </submittedName>
</protein>
<evidence type="ECO:0000313" key="1">
    <source>
        <dbReference type="EMBL" id="KAI0090679.1"/>
    </source>
</evidence>
<reference evidence="1" key="1">
    <citation type="journal article" date="2021" name="Environ. Microbiol.">
        <title>Gene family expansions and transcriptome signatures uncover fungal adaptations to wood decay.</title>
        <authorList>
            <person name="Hage H."/>
            <person name="Miyauchi S."/>
            <person name="Viragh M."/>
            <person name="Drula E."/>
            <person name="Min B."/>
            <person name="Chaduli D."/>
            <person name="Navarro D."/>
            <person name="Favel A."/>
            <person name="Norest M."/>
            <person name="Lesage-Meessen L."/>
            <person name="Balint B."/>
            <person name="Merenyi Z."/>
            <person name="de Eugenio L."/>
            <person name="Morin E."/>
            <person name="Martinez A.T."/>
            <person name="Baldrian P."/>
            <person name="Stursova M."/>
            <person name="Martinez M.J."/>
            <person name="Novotny C."/>
            <person name="Magnuson J.K."/>
            <person name="Spatafora J.W."/>
            <person name="Maurice S."/>
            <person name="Pangilinan J."/>
            <person name="Andreopoulos W."/>
            <person name="LaButti K."/>
            <person name="Hundley H."/>
            <person name="Na H."/>
            <person name="Kuo A."/>
            <person name="Barry K."/>
            <person name="Lipzen A."/>
            <person name="Henrissat B."/>
            <person name="Riley R."/>
            <person name="Ahrendt S."/>
            <person name="Nagy L.G."/>
            <person name="Grigoriev I.V."/>
            <person name="Martin F."/>
            <person name="Rosso M.N."/>
        </authorList>
    </citation>
    <scope>NUCLEOTIDE SEQUENCE</scope>
    <source>
        <strain evidence="1">CBS 384.51</strain>
    </source>
</reference>
<proteinExistence type="predicted"/>
<organism evidence="1 2">
    <name type="scientific">Irpex rosettiformis</name>
    <dbReference type="NCBI Taxonomy" id="378272"/>
    <lineage>
        <taxon>Eukaryota</taxon>
        <taxon>Fungi</taxon>
        <taxon>Dikarya</taxon>
        <taxon>Basidiomycota</taxon>
        <taxon>Agaricomycotina</taxon>
        <taxon>Agaricomycetes</taxon>
        <taxon>Polyporales</taxon>
        <taxon>Irpicaceae</taxon>
        <taxon>Irpex</taxon>
    </lineage>
</organism>
<comment type="caution">
    <text evidence="1">The sequence shown here is derived from an EMBL/GenBank/DDBJ whole genome shotgun (WGS) entry which is preliminary data.</text>
</comment>
<keyword evidence="2" id="KW-1185">Reference proteome</keyword>
<accession>A0ACB8U8V7</accession>
<name>A0ACB8U8V7_9APHY</name>
<gene>
    <name evidence="1" type="ORF">BDY19DRAFT_727768</name>
</gene>